<organism evidence="2 3">
    <name type="scientific">Tritrichomonas musculus</name>
    <dbReference type="NCBI Taxonomy" id="1915356"/>
    <lineage>
        <taxon>Eukaryota</taxon>
        <taxon>Metamonada</taxon>
        <taxon>Parabasalia</taxon>
        <taxon>Tritrichomonadida</taxon>
        <taxon>Tritrichomonadidae</taxon>
        <taxon>Tritrichomonas</taxon>
    </lineage>
</organism>
<accession>A0ABR2K8G3</accession>
<feature type="domain" description="Protein kinase" evidence="1">
    <location>
        <begin position="1"/>
        <end position="225"/>
    </location>
</feature>
<sequence length="227" mass="26845">MKRANYPEDISYDFKNEIHFCSHYKHRCFTPFYGFSKERGKIIGFLYEFMRNDSLASLSESQMINVFMLATISRIFQGINYLHSNSLIHRDIKPSNILLNHDFVPFISDFETIRHHIDDDETITQDIRSAFYSTPEQFKGLNISYPTDIYLFGLLIYFIFENDHLFSQLNSPFSLNKESYKVLPLTKGSIDMRNIYLSCVKYDPDERPNNSANKNNINQRISEFFLF</sequence>
<evidence type="ECO:0000313" key="3">
    <source>
        <dbReference type="Proteomes" id="UP001470230"/>
    </source>
</evidence>
<comment type="caution">
    <text evidence="2">The sequence shown here is derived from an EMBL/GenBank/DDBJ whole genome shotgun (WGS) entry which is preliminary data.</text>
</comment>
<reference evidence="2 3" key="1">
    <citation type="submission" date="2024-04" db="EMBL/GenBank/DDBJ databases">
        <title>Tritrichomonas musculus Genome.</title>
        <authorList>
            <person name="Alves-Ferreira E."/>
            <person name="Grigg M."/>
            <person name="Lorenzi H."/>
            <person name="Galac M."/>
        </authorList>
    </citation>
    <scope>NUCLEOTIDE SEQUENCE [LARGE SCALE GENOMIC DNA]</scope>
    <source>
        <strain evidence="2 3">EAF2021</strain>
    </source>
</reference>
<dbReference type="Proteomes" id="UP001470230">
    <property type="component" value="Unassembled WGS sequence"/>
</dbReference>
<name>A0ABR2K8G3_9EUKA</name>
<evidence type="ECO:0000313" key="2">
    <source>
        <dbReference type="EMBL" id="KAK8887411.1"/>
    </source>
</evidence>
<keyword evidence="2" id="KW-0418">Kinase</keyword>
<protein>
    <submittedName>
        <fullName evidence="2">Interleukin-1 receptor-associated kinase 4</fullName>
    </submittedName>
</protein>
<dbReference type="PROSITE" id="PS50011">
    <property type="entry name" value="PROTEIN_KINASE_DOM"/>
    <property type="match status" value="1"/>
</dbReference>
<keyword evidence="3" id="KW-1185">Reference proteome</keyword>
<keyword evidence="2" id="KW-0675">Receptor</keyword>
<dbReference type="SMART" id="SM00220">
    <property type="entry name" value="S_TKc"/>
    <property type="match status" value="1"/>
</dbReference>
<keyword evidence="2" id="KW-0808">Transferase</keyword>
<dbReference type="PANTHER" id="PTHR27006">
    <property type="entry name" value="PROMASTIGOTE SURFACE ANTIGEN PROTEIN PSA"/>
    <property type="match status" value="1"/>
</dbReference>
<dbReference type="PROSITE" id="PS00108">
    <property type="entry name" value="PROTEIN_KINASE_ST"/>
    <property type="match status" value="1"/>
</dbReference>
<dbReference type="InterPro" id="IPR000719">
    <property type="entry name" value="Prot_kinase_dom"/>
</dbReference>
<gene>
    <name evidence="2" type="ORF">M9Y10_038451</name>
</gene>
<dbReference type="InterPro" id="IPR011009">
    <property type="entry name" value="Kinase-like_dom_sf"/>
</dbReference>
<evidence type="ECO:0000259" key="1">
    <source>
        <dbReference type="PROSITE" id="PS50011"/>
    </source>
</evidence>
<dbReference type="InterPro" id="IPR008271">
    <property type="entry name" value="Ser/Thr_kinase_AS"/>
</dbReference>
<dbReference type="Gene3D" id="1.10.510.10">
    <property type="entry name" value="Transferase(Phosphotransferase) domain 1"/>
    <property type="match status" value="1"/>
</dbReference>
<dbReference type="EMBL" id="JAPFFF010000006">
    <property type="protein sequence ID" value="KAK8887411.1"/>
    <property type="molecule type" value="Genomic_DNA"/>
</dbReference>
<dbReference type="SUPFAM" id="SSF56112">
    <property type="entry name" value="Protein kinase-like (PK-like)"/>
    <property type="match status" value="1"/>
</dbReference>
<dbReference type="Pfam" id="PF00069">
    <property type="entry name" value="Pkinase"/>
    <property type="match status" value="1"/>
</dbReference>
<dbReference type="GO" id="GO:0016301">
    <property type="term" value="F:kinase activity"/>
    <property type="evidence" value="ECO:0007669"/>
    <property type="project" value="UniProtKB-KW"/>
</dbReference>
<proteinExistence type="predicted"/>
<dbReference type="PANTHER" id="PTHR27006:SF576">
    <property type="entry name" value="PROTEIN KINASE DOMAIN-CONTAINING PROTEIN"/>
    <property type="match status" value="1"/>
</dbReference>